<name>A0ABM9PKU1_9FLAO</name>
<evidence type="ECO:0000313" key="1">
    <source>
        <dbReference type="EMBL" id="CAL2106290.1"/>
    </source>
</evidence>
<protein>
    <submittedName>
        <fullName evidence="1">Uncharacterized protein</fullName>
    </submittedName>
</protein>
<comment type="caution">
    <text evidence="1">The sequence shown here is derived from an EMBL/GenBank/DDBJ whole genome shotgun (WGS) entry which is preliminary data.</text>
</comment>
<dbReference type="EMBL" id="CAXJRC010000012">
    <property type="protein sequence ID" value="CAL2106290.1"/>
    <property type="molecule type" value="Genomic_DNA"/>
</dbReference>
<sequence length="83" mass="9263">MNKKITIAAAGNTEPPAYKLIKDIGFKIEKKGDSLIAKKDNLTFYASGALELAGLIFLYESKGENWKVADEIIDEYCDLFKDD</sequence>
<accession>A0ABM9PKU1</accession>
<gene>
    <name evidence="1" type="ORF">T190115A13A_200006</name>
</gene>
<keyword evidence="2" id="KW-1185">Reference proteome</keyword>
<dbReference type="RefSeq" id="WP_348702930.1">
    <property type="nucleotide sequence ID" value="NZ_CAXIYA010000008.1"/>
</dbReference>
<reference evidence="1 2" key="1">
    <citation type="submission" date="2024-05" db="EMBL/GenBank/DDBJ databases">
        <authorList>
            <person name="Duchaud E."/>
        </authorList>
    </citation>
    <scope>NUCLEOTIDE SEQUENCE [LARGE SCALE GENOMIC DNA]</scope>
    <source>
        <strain evidence="1">Ena-SAMPLE-TAB-13-05-2024-13:56:06:370-140305</strain>
    </source>
</reference>
<evidence type="ECO:0000313" key="2">
    <source>
        <dbReference type="Proteomes" id="UP001497602"/>
    </source>
</evidence>
<dbReference type="Proteomes" id="UP001497602">
    <property type="component" value="Unassembled WGS sequence"/>
</dbReference>
<organism evidence="1 2">
    <name type="scientific">Tenacibaculum vairaonense</name>
    <dbReference type="NCBI Taxonomy" id="3137860"/>
    <lineage>
        <taxon>Bacteria</taxon>
        <taxon>Pseudomonadati</taxon>
        <taxon>Bacteroidota</taxon>
        <taxon>Flavobacteriia</taxon>
        <taxon>Flavobacteriales</taxon>
        <taxon>Flavobacteriaceae</taxon>
        <taxon>Tenacibaculum</taxon>
    </lineage>
</organism>
<proteinExistence type="predicted"/>